<keyword evidence="3" id="KW-1185">Reference proteome</keyword>
<reference evidence="2 3" key="1">
    <citation type="submission" date="2024-02" db="EMBL/GenBank/DDBJ databases">
        <authorList>
            <person name="Chen Y."/>
            <person name="Shah S."/>
            <person name="Dougan E. K."/>
            <person name="Thang M."/>
            <person name="Chan C."/>
        </authorList>
    </citation>
    <scope>NUCLEOTIDE SEQUENCE [LARGE SCALE GENOMIC DNA]</scope>
</reference>
<name>A0ABP0PTW8_9DINO</name>
<keyword evidence="1" id="KW-0175">Coiled coil</keyword>
<feature type="non-terminal residue" evidence="2">
    <location>
        <position position="1"/>
    </location>
</feature>
<organism evidence="2 3">
    <name type="scientific">Durusdinium trenchii</name>
    <dbReference type="NCBI Taxonomy" id="1381693"/>
    <lineage>
        <taxon>Eukaryota</taxon>
        <taxon>Sar</taxon>
        <taxon>Alveolata</taxon>
        <taxon>Dinophyceae</taxon>
        <taxon>Suessiales</taxon>
        <taxon>Symbiodiniaceae</taxon>
        <taxon>Durusdinium</taxon>
    </lineage>
</organism>
<dbReference type="Proteomes" id="UP001642484">
    <property type="component" value="Unassembled WGS sequence"/>
</dbReference>
<accession>A0ABP0PTW8</accession>
<evidence type="ECO:0000313" key="3">
    <source>
        <dbReference type="Proteomes" id="UP001642484"/>
    </source>
</evidence>
<dbReference type="EMBL" id="CAXAMN010023656">
    <property type="protein sequence ID" value="CAK9079470.1"/>
    <property type="molecule type" value="Genomic_DNA"/>
</dbReference>
<sequence length="533" mass="58989">EWESASSVARAFGIGKLESGAVSALMTSIDPSVAEQLTEAVRCRGMAKLLSHEVISRGMFSKSWTSGLAAAESWKEVLRNKEDGRIVQLFVARLLADHDRCPQTMRKALTYKDAVPKHQCCGMFCHLLDCLERNAPATQFKDMQDRLHKMFMESFMDPDLLHMVSSEVPPGDLKTVAAFRPFLAQLETMVREAKEEKEAALAATAREADLNRLLSNLENDFELLRSRVESSGKEAEVLFAKPDSSAKDARALCQTAIACFHTHFSEHAFTSSVAIREGKLGPCNLVKISDFIGYDGELSKPGAAARVEQRGVPCRDTMIAGILDGLTLRDVDTVLMVDVVPNRFAEFGRATVERNLLESAFPVHYFGFLFQEFDATTSAVRSRVYEHWDNSSTSPPKERPREERAAEVACPPLGALAWAGKQPVFPQVLVDRFLEGSAEHAQIMAKKKEFDAMFPAAAQPPPTSVPARAGGLCDASRELHGVVWRVVDDLHFVAYNKKLLPVCQFLRMLAVDHGLGEVEFVDHVLTQRVVKAP</sequence>
<evidence type="ECO:0000313" key="2">
    <source>
        <dbReference type="EMBL" id="CAK9079470.1"/>
    </source>
</evidence>
<protein>
    <submittedName>
        <fullName evidence="2">Uncharacterized protein</fullName>
    </submittedName>
</protein>
<gene>
    <name evidence="2" type="ORF">CCMP2556_LOCUS39130</name>
</gene>
<evidence type="ECO:0000256" key="1">
    <source>
        <dbReference type="SAM" id="Coils"/>
    </source>
</evidence>
<proteinExistence type="predicted"/>
<feature type="coiled-coil region" evidence="1">
    <location>
        <begin position="183"/>
        <end position="234"/>
    </location>
</feature>
<comment type="caution">
    <text evidence="2">The sequence shown here is derived from an EMBL/GenBank/DDBJ whole genome shotgun (WGS) entry which is preliminary data.</text>
</comment>